<name>A0A291GAE2_9RHOB</name>
<dbReference type="STRING" id="1758178.GCA_001550095_00549"/>
<keyword evidence="3" id="KW-0479">Metal-binding</keyword>
<dbReference type="GO" id="GO:0016757">
    <property type="term" value="F:glycosyltransferase activity"/>
    <property type="evidence" value="ECO:0007669"/>
    <property type="project" value="UniProtKB-KW"/>
</dbReference>
<dbReference type="InterPro" id="IPR050748">
    <property type="entry name" value="Glycosyltrans_8_dom-fam"/>
</dbReference>
<dbReference type="InterPro" id="IPR029044">
    <property type="entry name" value="Nucleotide-diphossugar_trans"/>
</dbReference>
<dbReference type="Pfam" id="PF01501">
    <property type="entry name" value="Glyco_transf_8"/>
    <property type="match status" value="1"/>
</dbReference>
<evidence type="ECO:0000256" key="2">
    <source>
        <dbReference type="ARBA" id="ARBA00022679"/>
    </source>
</evidence>
<dbReference type="InterPro" id="IPR002495">
    <property type="entry name" value="Glyco_trans_8"/>
</dbReference>
<dbReference type="GO" id="GO:0046872">
    <property type="term" value="F:metal ion binding"/>
    <property type="evidence" value="ECO:0007669"/>
    <property type="project" value="UniProtKB-KW"/>
</dbReference>
<keyword evidence="5" id="KW-1185">Reference proteome</keyword>
<dbReference type="EMBL" id="CP022196">
    <property type="protein sequence ID" value="ATG47010.1"/>
    <property type="molecule type" value="Genomic_DNA"/>
</dbReference>
<evidence type="ECO:0000313" key="5">
    <source>
        <dbReference type="Proteomes" id="UP000217935"/>
    </source>
</evidence>
<dbReference type="AlphaFoldDB" id="A0A291GAE2"/>
<dbReference type="KEGG" id="ceh:CEW89_05150"/>
<organism evidence="4 5">
    <name type="scientific">Celeribacter ethanolicus</name>
    <dbReference type="NCBI Taxonomy" id="1758178"/>
    <lineage>
        <taxon>Bacteria</taxon>
        <taxon>Pseudomonadati</taxon>
        <taxon>Pseudomonadota</taxon>
        <taxon>Alphaproteobacteria</taxon>
        <taxon>Rhodobacterales</taxon>
        <taxon>Roseobacteraceae</taxon>
        <taxon>Celeribacter</taxon>
    </lineage>
</organism>
<dbReference type="OrthoDB" id="5672604at2"/>
<keyword evidence="2" id="KW-0808">Transferase</keyword>
<sequence length="323" mass="38011">MSDPAHFSYVFNRGYAFPSLVSLSSLLRQSRKGCDVLLLTDCAVPRFKAALDCLRERHPESRINLVEDPTLPSADHPLAHKVRLQNFWQLSLYKILPRKSLAIDGDTLVMEDPVEAYETPLGQHAIAAAPDYHFQDLYYRKRYYRRFYPFEQNKWRDIPAILCKSKRDIPLRHYCNNGIVLIDMPKLRATGWADRLCDLDTCLSTKLEKGWEHNDQDWMNFMFAGRIAPMSLRWNFQIMLIVPSRTRKRYTPRHMRKDYKDGFARPGILHFAGDRKPWRDMETDTDLNTLHREAFLHWRKEAERLSEETGMDIRHLCNDPLAA</sequence>
<reference evidence="4 5" key="1">
    <citation type="submission" date="2017-06" db="EMBL/GenBank/DDBJ databases">
        <title>Celeribacter sp. TSPH2 complete genome sequence.</title>
        <authorList>
            <person name="Woo J.-H."/>
            <person name="Kim H.-S."/>
        </authorList>
    </citation>
    <scope>NUCLEOTIDE SEQUENCE [LARGE SCALE GENOMIC DNA]</scope>
    <source>
        <strain evidence="4 5">TSPH2</strain>
    </source>
</reference>
<protein>
    <recommendedName>
        <fullName evidence="6">Glycosyl transferase</fullName>
    </recommendedName>
</protein>
<keyword evidence="1" id="KW-0328">Glycosyltransferase</keyword>
<dbReference type="Proteomes" id="UP000217935">
    <property type="component" value="Chromosome"/>
</dbReference>
<proteinExistence type="predicted"/>
<evidence type="ECO:0000313" key="4">
    <source>
        <dbReference type="EMBL" id="ATG47010.1"/>
    </source>
</evidence>
<gene>
    <name evidence="4" type="ORF">CEW89_05150</name>
</gene>
<evidence type="ECO:0000256" key="3">
    <source>
        <dbReference type="ARBA" id="ARBA00022723"/>
    </source>
</evidence>
<dbReference type="Gene3D" id="3.90.550.10">
    <property type="entry name" value="Spore Coat Polysaccharide Biosynthesis Protein SpsA, Chain A"/>
    <property type="match status" value="1"/>
</dbReference>
<evidence type="ECO:0008006" key="6">
    <source>
        <dbReference type="Google" id="ProtNLM"/>
    </source>
</evidence>
<dbReference type="PANTHER" id="PTHR13778:SF47">
    <property type="entry name" value="LIPOPOLYSACCHARIDE 1,3-GALACTOSYLTRANSFERASE"/>
    <property type="match status" value="1"/>
</dbReference>
<accession>A0A291GAE2</accession>
<evidence type="ECO:0000256" key="1">
    <source>
        <dbReference type="ARBA" id="ARBA00022676"/>
    </source>
</evidence>
<dbReference type="RefSeq" id="WP_096805152.1">
    <property type="nucleotide sequence ID" value="NZ_CP022196.1"/>
</dbReference>
<dbReference type="PANTHER" id="PTHR13778">
    <property type="entry name" value="GLYCOSYLTRANSFERASE 8 DOMAIN-CONTAINING PROTEIN"/>
    <property type="match status" value="1"/>
</dbReference>
<dbReference type="SUPFAM" id="SSF53448">
    <property type="entry name" value="Nucleotide-diphospho-sugar transferases"/>
    <property type="match status" value="1"/>
</dbReference>